<organism evidence="2 3">
    <name type="scientific">Nocardia cyriacigeorgica</name>
    <dbReference type="NCBI Taxonomy" id="135487"/>
    <lineage>
        <taxon>Bacteria</taxon>
        <taxon>Bacillati</taxon>
        <taxon>Actinomycetota</taxon>
        <taxon>Actinomycetes</taxon>
        <taxon>Mycobacteriales</taxon>
        <taxon>Nocardiaceae</taxon>
        <taxon>Nocardia</taxon>
    </lineage>
</organism>
<sequence length="250" mass="25410">MSAFESAQIARHTAIVLAGAASLSLTVVSGAYIATNMPGLERPGQLAAPSAPIIRDGAPQTGPVHRTGSILITDGSGQAAVYRDRPAAAPSVVTAPEATALPAETQPAPADRAGVGGRLGLGTTYVGARVAPAQTNTVSITLDTNALTVLSGILMSDPLRERLGVSTDPSGVTQMRTDVDTRRGEVTLVFSDPTLGEHALELDRNPAPGQADRSASAPVDSSTAPPTDARPAPEPSTDPAVRGENRTITA</sequence>
<evidence type="ECO:0000313" key="2">
    <source>
        <dbReference type="EMBL" id="TLF78634.1"/>
    </source>
</evidence>
<reference evidence="2 3" key="1">
    <citation type="submission" date="2019-05" db="EMBL/GenBank/DDBJ databases">
        <title>Genomes sequences of two Nocardia cyriacigeorgica environmental isolates, type strains Nocardia asteroides ATCC 19247 and Nocardia cyriacigeorgica DSM 44484.</title>
        <authorList>
            <person name="Vautrin F."/>
            <person name="Bergeron E."/>
            <person name="Dubost A."/>
            <person name="Abrouk D."/>
            <person name="Rodriguez Nava V."/>
            <person name="Pujic P."/>
        </authorList>
    </citation>
    <scope>NUCLEOTIDE SEQUENCE [LARGE SCALE GENOMIC DNA]</scope>
    <source>
        <strain evidence="2 3">EML 446</strain>
    </source>
</reference>
<gene>
    <name evidence="2" type="ORF">FEK34_12605</name>
</gene>
<proteinExistence type="predicted"/>
<dbReference type="EMBL" id="VBUT01000004">
    <property type="protein sequence ID" value="TLF78634.1"/>
    <property type="molecule type" value="Genomic_DNA"/>
</dbReference>
<dbReference type="AlphaFoldDB" id="A0A5R8NT22"/>
<feature type="region of interest" description="Disordered" evidence="1">
    <location>
        <begin position="197"/>
        <end position="250"/>
    </location>
</feature>
<comment type="caution">
    <text evidence="2">The sequence shown here is derived from an EMBL/GenBank/DDBJ whole genome shotgun (WGS) entry which is preliminary data.</text>
</comment>
<protein>
    <submittedName>
        <fullName evidence="2">Uncharacterized protein</fullName>
    </submittedName>
</protein>
<evidence type="ECO:0000256" key="1">
    <source>
        <dbReference type="SAM" id="MobiDB-lite"/>
    </source>
</evidence>
<accession>A0A5R8NT22</accession>
<dbReference type="RefSeq" id="WP_138447995.1">
    <property type="nucleotide sequence ID" value="NZ_VBUT01000004.1"/>
</dbReference>
<name>A0A5R8NT22_9NOCA</name>
<feature type="compositionally biased region" description="Basic and acidic residues" evidence="1">
    <location>
        <begin position="241"/>
        <end position="250"/>
    </location>
</feature>
<dbReference type="Proteomes" id="UP000306378">
    <property type="component" value="Unassembled WGS sequence"/>
</dbReference>
<evidence type="ECO:0000313" key="3">
    <source>
        <dbReference type="Proteomes" id="UP000306378"/>
    </source>
</evidence>